<dbReference type="InParanoid" id="K9G7U9"/>
<comment type="caution">
    <text evidence="1">The sequence shown here is derived from an EMBL/GenBank/DDBJ whole genome shotgun (WGS) entry which is preliminary data.</text>
</comment>
<evidence type="ECO:0008006" key="3">
    <source>
        <dbReference type="Google" id="ProtNLM"/>
    </source>
</evidence>
<dbReference type="EMBL" id="AKCT01000079">
    <property type="protein sequence ID" value="EKV17067.1"/>
    <property type="molecule type" value="Genomic_DNA"/>
</dbReference>
<dbReference type="Proteomes" id="UP000009882">
    <property type="component" value="Unassembled WGS sequence"/>
</dbReference>
<evidence type="ECO:0000313" key="1">
    <source>
        <dbReference type="EMBL" id="EKV17067.1"/>
    </source>
</evidence>
<dbReference type="STRING" id="1170229.K9G7U9"/>
<protein>
    <recommendedName>
        <fullName evidence="3">Ferric oxidoreductase domain-containing protein</fullName>
    </recommendedName>
</protein>
<proteinExistence type="predicted"/>
<reference evidence="2" key="1">
    <citation type="journal article" date="2012" name="BMC Genomics">
        <title>Genome sequence of the necrotrophic fungus Penicillium digitatum, the main postharvest pathogen of citrus.</title>
        <authorList>
            <person name="Marcet-Houben M."/>
            <person name="Ballester A.-R."/>
            <person name="de la Fuente B."/>
            <person name="Harries E."/>
            <person name="Marcos J.F."/>
            <person name="Gonzalez-Candelas L."/>
            <person name="Gabaldon T."/>
        </authorList>
    </citation>
    <scope>NUCLEOTIDE SEQUENCE [LARGE SCALE GENOMIC DNA]</scope>
    <source>
        <strain evidence="2">PHI26 / CECT 20796</strain>
    </source>
</reference>
<name>K9G7U9_PEND2</name>
<dbReference type="OrthoDB" id="4494341at2759"/>
<accession>K9G7U9</accession>
<dbReference type="AlphaFoldDB" id="K9G7U9"/>
<sequence>MVFPLSTAHLGFLAGLLGITWRTCRKIHRATGWTAFALLSFHIITELQGKTFRFPLAETKNLLTVIVCAALNSLWTWPC</sequence>
<keyword evidence="2" id="KW-1185">Reference proteome</keyword>
<evidence type="ECO:0000313" key="2">
    <source>
        <dbReference type="Proteomes" id="UP000009882"/>
    </source>
</evidence>
<dbReference type="HOGENOM" id="CLU_2606759_0_0_1"/>
<gene>
    <name evidence="1" type="ORF">PDIG_16940</name>
</gene>
<dbReference type="OMA" id="GITWRTC"/>
<organism evidence="1 2">
    <name type="scientific">Penicillium digitatum (strain PHI26 / CECT 20796)</name>
    <name type="common">Green mold</name>
    <dbReference type="NCBI Taxonomy" id="1170229"/>
    <lineage>
        <taxon>Eukaryota</taxon>
        <taxon>Fungi</taxon>
        <taxon>Dikarya</taxon>
        <taxon>Ascomycota</taxon>
        <taxon>Pezizomycotina</taxon>
        <taxon>Eurotiomycetes</taxon>
        <taxon>Eurotiomycetidae</taxon>
        <taxon>Eurotiales</taxon>
        <taxon>Aspergillaceae</taxon>
        <taxon>Penicillium</taxon>
    </lineage>
</organism>